<evidence type="ECO:0000259" key="2">
    <source>
        <dbReference type="Pfam" id="PF00892"/>
    </source>
</evidence>
<dbReference type="Proteomes" id="UP000324233">
    <property type="component" value="Chromosome"/>
</dbReference>
<protein>
    <submittedName>
        <fullName evidence="3">Putative DMT superfamily transporter inner membrane protein</fullName>
    </submittedName>
</protein>
<evidence type="ECO:0000313" key="3">
    <source>
        <dbReference type="EMBL" id="QEH32944.1"/>
    </source>
</evidence>
<feature type="transmembrane region" description="Helical" evidence="1">
    <location>
        <begin position="20"/>
        <end position="40"/>
    </location>
</feature>
<keyword evidence="1" id="KW-1133">Transmembrane helix</keyword>
<evidence type="ECO:0000313" key="4">
    <source>
        <dbReference type="Proteomes" id="UP000324233"/>
    </source>
</evidence>
<dbReference type="SUPFAM" id="SSF103481">
    <property type="entry name" value="Multidrug resistance efflux transporter EmrE"/>
    <property type="match status" value="1"/>
</dbReference>
<keyword evidence="4" id="KW-1185">Reference proteome</keyword>
<dbReference type="KEGG" id="agv:OJF2_14340"/>
<dbReference type="GO" id="GO:0016020">
    <property type="term" value="C:membrane"/>
    <property type="evidence" value="ECO:0007669"/>
    <property type="project" value="InterPro"/>
</dbReference>
<sequence>MLVSGNGCVTWAEQYVPSGIAALLVASEPCWLVLVAWGFFGGRRPGLRTALGLATGLLGVALLVSPEGATRAG</sequence>
<dbReference type="Pfam" id="PF00892">
    <property type="entry name" value="EamA"/>
    <property type="match status" value="1"/>
</dbReference>
<dbReference type="InterPro" id="IPR000620">
    <property type="entry name" value="EamA_dom"/>
</dbReference>
<gene>
    <name evidence="3" type="ORF">OJF2_14340</name>
</gene>
<dbReference type="AlphaFoldDB" id="A0A5B9VY31"/>
<feature type="domain" description="EamA" evidence="2">
    <location>
        <begin position="4"/>
        <end position="64"/>
    </location>
</feature>
<keyword evidence="1" id="KW-0472">Membrane</keyword>
<dbReference type="InterPro" id="IPR037185">
    <property type="entry name" value="EmrE-like"/>
</dbReference>
<evidence type="ECO:0000256" key="1">
    <source>
        <dbReference type="SAM" id="Phobius"/>
    </source>
</evidence>
<name>A0A5B9VY31_9BACT</name>
<keyword evidence="1" id="KW-0812">Transmembrane</keyword>
<organism evidence="3 4">
    <name type="scientific">Aquisphaera giovannonii</name>
    <dbReference type="NCBI Taxonomy" id="406548"/>
    <lineage>
        <taxon>Bacteria</taxon>
        <taxon>Pseudomonadati</taxon>
        <taxon>Planctomycetota</taxon>
        <taxon>Planctomycetia</taxon>
        <taxon>Isosphaerales</taxon>
        <taxon>Isosphaeraceae</taxon>
        <taxon>Aquisphaera</taxon>
    </lineage>
</organism>
<accession>A0A5B9VY31</accession>
<reference evidence="3 4" key="1">
    <citation type="submission" date="2019-08" db="EMBL/GenBank/DDBJ databases">
        <title>Deep-cultivation of Planctomycetes and their phenomic and genomic characterization uncovers novel biology.</title>
        <authorList>
            <person name="Wiegand S."/>
            <person name="Jogler M."/>
            <person name="Boedeker C."/>
            <person name="Pinto D."/>
            <person name="Vollmers J."/>
            <person name="Rivas-Marin E."/>
            <person name="Kohn T."/>
            <person name="Peeters S.H."/>
            <person name="Heuer A."/>
            <person name="Rast P."/>
            <person name="Oberbeckmann S."/>
            <person name="Bunk B."/>
            <person name="Jeske O."/>
            <person name="Meyerdierks A."/>
            <person name="Storesund J.E."/>
            <person name="Kallscheuer N."/>
            <person name="Luecker S."/>
            <person name="Lage O.M."/>
            <person name="Pohl T."/>
            <person name="Merkel B.J."/>
            <person name="Hornburger P."/>
            <person name="Mueller R.-W."/>
            <person name="Bruemmer F."/>
            <person name="Labrenz M."/>
            <person name="Spormann A.M."/>
            <person name="Op den Camp H."/>
            <person name="Overmann J."/>
            <person name="Amann R."/>
            <person name="Jetten M.S.M."/>
            <person name="Mascher T."/>
            <person name="Medema M.H."/>
            <person name="Devos D.P."/>
            <person name="Kaster A.-K."/>
            <person name="Ovreas L."/>
            <person name="Rohde M."/>
            <person name="Galperin M.Y."/>
            <person name="Jogler C."/>
        </authorList>
    </citation>
    <scope>NUCLEOTIDE SEQUENCE [LARGE SCALE GENOMIC DNA]</scope>
    <source>
        <strain evidence="3 4">OJF2</strain>
    </source>
</reference>
<dbReference type="EMBL" id="CP042997">
    <property type="protein sequence ID" value="QEH32944.1"/>
    <property type="molecule type" value="Genomic_DNA"/>
</dbReference>
<proteinExistence type="predicted"/>
<feature type="transmembrane region" description="Helical" evidence="1">
    <location>
        <begin position="47"/>
        <end position="65"/>
    </location>
</feature>